<evidence type="ECO:0000256" key="1">
    <source>
        <dbReference type="ARBA" id="ARBA00001966"/>
    </source>
</evidence>
<keyword evidence="7" id="KW-0411">Iron-sulfur</keyword>
<comment type="cofactor">
    <cofactor evidence="9">
        <name>[2Fe-2S] cluster</name>
        <dbReference type="ChEBI" id="CHEBI:190135"/>
    </cofactor>
</comment>
<evidence type="ECO:0000256" key="9">
    <source>
        <dbReference type="ARBA" id="ARBA00034078"/>
    </source>
</evidence>
<evidence type="ECO:0000313" key="13">
    <source>
        <dbReference type="Proteomes" id="UP000355283"/>
    </source>
</evidence>
<proteinExistence type="inferred from homology"/>
<dbReference type="Proteomes" id="UP000355283">
    <property type="component" value="Unassembled WGS sequence"/>
</dbReference>
<comment type="caution">
    <text evidence="12">The sequence shown here is derived from an EMBL/GenBank/DDBJ whole genome shotgun (WGS) entry which is preliminary data.</text>
</comment>
<dbReference type="AlphaFoldDB" id="A0A4D9D8J8"/>
<dbReference type="GO" id="GO:0016491">
    <property type="term" value="F:oxidoreductase activity"/>
    <property type="evidence" value="ECO:0007669"/>
    <property type="project" value="InterPro"/>
</dbReference>
<dbReference type="CDD" id="cd00207">
    <property type="entry name" value="fer2"/>
    <property type="match status" value="1"/>
</dbReference>
<keyword evidence="5" id="KW-1278">Translocase</keyword>
<comment type="similarity">
    <text evidence="2">Belongs to the complex I 75 kDa subunit family.</text>
</comment>
<evidence type="ECO:0000313" key="12">
    <source>
        <dbReference type="EMBL" id="TFJ87646.1"/>
    </source>
</evidence>
<dbReference type="PROSITE" id="PS00641">
    <property type="entry name" value="COMPLEX1_75K_1"/>
    <property type="match status" value="1"/>
</dbReference>
<dbReference type="FunFam" id="3.30.70.20:FF:000002">
    <property type="entry name" value="NADH-ubiquinone oxidoreductase 75 kDa subunit"/>
    <property type="match status" value="1"/>
</dbReference>
<evidence type="ECO:0000256" key="7">
    <source>
        <dbReference type="ARBA" id="ARBA00023014"/>
    </source>
</evidence>
<dbReference type="GO" id="GO:0051539">
    <property type="term" value="F:4 iron, 4 sulfur cluster binding"/>
    <property type="evidence" value="ECO:0007669"/>
    <property type="project" value="UniProtKB-KW"/>
</dbReference>
<feature type="domain" description="2Fe-2S ferredoxin-type" evidence="10">
    <location>
        <begin position="3"/>
        <end position="81"/>
    </location>
</feature>
<protein>
    <recommendedName>
        <fullName evidence="14">2Fe-2S ferredoxin-type domain-containing protein</fullName>
    </recommendedName>
</protein>
<evidence type="ECO:0000256" key="3">
    <source>
        <dbReference type="ARBA" id="ARBA00022485"/>
    </source>
</evidence>
<dbReference type="FunFam" id="3.10.20.740:FF:000001">
    <property type="entry name" value="NADH-quinone oxidoreductase subunit G"/>
    <property type="match status" value="1"/>
</dbReference>
<gene>
    <name evidence="12" type="ORF">NSK_000997</name>
</gene>
<dbReference type="Pfam" id="PF13510">
    <property type="entry name" value="Fer2_4"/>
    <property type="match status" value="1"/>
</dbReference>
<dbReference type="SMART" id="SM00929">
    <property type="entry name" value="NADH-G_4Fe-4S_3"/>
    <property type="match status" value="1"/>
</dbReference>
<evidence type="ECO:0000256" key="5">
    <source>
        <dbReference type="ARBA" id="ARBA00022967"/>
    </source>
</evidence>
<reference evidence="12 13" key="1">
    <citation type="submission" date="2019-01" db="EMBL/GenBank/DDBJ databases">
        <title>Nuclear Genome Assembly of the Microalgal Biofuel strain Nannochloropsis salina CCMP1776.</title>
        <authorList>
            <person name="Hovde B."/>
        </authorList>
    </citation>
    <scope>NUCLEOTIDE SEQUENCE [LARGE SCALE GENOMIC DNA]</scope>
    <source>
        <strain evidence="12 13">CCMP1776</strain>
    </source>
</reference>
<dbReference type="PANTHER" id="PTHR43105:SF13">
    <property type="entry name" value="NADH-UBIQUINONE OXIDOREDUCTASE 75 KDA SUBUNIT, MITOCHONDRIAL"/>
    <property type="match status" value="1"/>
</dbReference>
<evidence type="ECO:0000256" key="4">
    <source>
        <dbReference type="ARBA" id="ARBA00022723"/>
    </source>
</evidence>
<sequence>MSNLTRLFVNDIEVFVPPNTTVLEAAEKVGVQVPRFCYHPALSIAGNCRMCLVEIERTPKPVASCAMPVMKDMKVFTNSPLVKKAREAVLEFLLLNHPLDCPICDQGGECDLQDQTMLYASDRSRFYEFKRGVEDKNLGPFIKTIMTRCIHCTRCVRFADEIAGVGDMGTTNRGRDTEIGTYIGKAFESEVSGNVIDLCPVGALTGKTYSFPLSTSSAASTALAALATARPLSMPQRPALTPGLNTAPLNPSYPPASQGAAMGVMSRRALSCSFTSVFHLQKAGMAPQDFQKVTSLFKRSVILPMAALVSGAAVASMGASV</sequence>
<dbReference type="GO" id="GO:0016020">
    <property type="term" value="C:membrane"/>
    <property type="evidence" value="ECO:0007669"/>
    <property type="project" value="InterPro"/>
</dbReference>
<dbReference type="GO" id="GO:0046872">
    <property type="term" value="F:metal ion binding"/>
    <property type="evidence" value="ECO:0007669"/>
    <property type="project" value="UniProtKB-KW"/>
</dbReference>
<dbReference type="GO" id="GO:0008137">
    <property type="term" value="F:NADH dehydrogenase (ubiquinone) activity"/>
    <property type="evidence" value="ECO:0007669"/>
    <property type="project" value="InterPro"/>
</dbReference>
<keyword evidence="3" id="KW-0004">4Fe-4S</keyword>
<dbReference type="PROSITE" id="PS00643">
    <property type="entry name" value="COMPLEX1_75K_3"/>
    <property type="match status" value="1"/>
</dbReference>
<keyword evidence="13" id="KW-1185">Reference proteome</keyword>
<dbReference type="Gene3D" id="3.30.70.20">
    <property type="match status" value="1"/>
</dbReference>
<dbReference type="InterPro" id="IPR054351">
    <property type="entry name" value="NADH_UbQ_OxRdtase_ferredoxin"/>
</dbReference>
<evidence type="ECO:0000259" key="10">
    <source>
        <dbReference type="PROSITE" id="PS51085"/>
    </source>
</evidence>
<dbReference type="InterPro" id="IPR050123">
    <property type="entry name" value="Prok_molybdopt-oxidoreductase"/>
</dbReference>
<dbReference type="PANTHER" id="PTHR43105">
    <property type="entry name" value="RESPIRATORY NITRATE REDUCTASE"/>
    <property type="match status" value="1"/>
</dbReference>
<keyword evidence="6" id="KW-0408">Iron</keyword>
<evidence type="ECO:0000256" key="2">
    <source>
        <dbReference type="ARBA" id="ARBA00005404"/>
    </source>
</evidence>
<dbReference type="InterPro" id="IPR001041">
    <property type="entry name" value="2Fe-2S_ferredoxin-type"/>
</dbReference>
<dbReference type="SUPFAM" id="SSF54292">
    <property type="entry name" value="2Fe-2S ferredoxin-like"/>
    <property type="match status" value="1"/>
</dbReference>
<dbReference type="InterPro" id="IPR036010">
    <property type="entry name" value="2Fe-2S_ferredoxin-like_sf"/>
</dbReference>
<feature type="domain" description="4Fe-4S His(Cys)3-ligated-type" evidence="11">
    <location>
        <begin position="81"/>
        <end position="120"/>
    </location>
</feature>
<dbReference type="SUPFAM" id="SSF54862">
    <property type="entry name" value="4Fe-4S ferredoxins"/>
    <property type="match status" value="1"/>
</dbReference>
<comment type="cofactor">
    <cofactor evidence="1">
        <name>[4Fe-4S] cluster</name>
        <dbReference type="ChEBI" id="CHEBI:49883"/>
    </cofactor>
</comment>
<name>A0A4D9D8J8_9STRA</name>
<keyword evidence="4" id="KW-0479">Metal-binding</keyword>
<dbReference type="InterPro" id="IPR000283">
    <property type="entry name" value="NADH_UbQ_OxRdtase_75kDa_su_CS"/>
</dbReference>
<dbReference type="PROSITE" id="PS51839">
    <property type="entry name" value="4FE4S_HC3"/>
    <property type="match status" value="1"/>
</dbReference>
<keyword evidence="8" id="KW-0520">NAD</keyword>
<accession>A0A4D9D8J8</accession>
<dbReference type="Pfam" id="PF22117">
    <property type="entry name" value="Fer4_Nqo3"/>
    <property type="match status" value="1"/>
</dbReference>
<evidence type="ECO:0000256" key="6">
    <source>
        <dbReference type="ARBA" id="ARBA00023004"/>
    </source>
</evidence>
<dbReference type="Gene3D" id="3.10.20.740">
    <property type="match status" value="1"/>
</dbReference>
<evidence type="ECO:0000259" key="11">
    <source>
        <dbReference type="PROSITE" id="PS51839"/>
    </source>
</evidence>
<dbReference type="PROSITE" id="PS51085">
    <property type="entry name" value="2FE2S_FER_2"/>
    <property type="match status" value="1"/>
</dbReference>
<dbReference type="EMBL" id="SDOX01000005">
    <property type="protein sequence ID" value="TFJ87646.1"/>
    <property type="molecule type" value="Genomic_DNA"/>
</dbReference>
<dbReference type="Pfam" id="PF10588">
    <property type="entry name" value="NADH-G_4Fe-4S_3"/>
    <property type="match status" value="1"/>
</dbReference>
<dbReference type="InterPro" id="IPR019574">
    <property type="entry name" value="NADH_UbQ_OxRdtase_Gsu_4Fe4S-bd"/>
</dbReference>
<dbReference type="OrthoDB" id="10249365at2759"/>
<evidence type="ECO:0008006" key="14">
    <source>
        <dbReference type="Google" id="ProtNLM"/>
    </source>
</evidence>
<dbReference type="PROSITE" id="PS00642">
    <property type="entry name" value="COMPLEX1_75K_2"/>
    <property type="match status" value="1"/>
</dbReference>
<dbReference type="GO" id="GO:0042773">
    <property type="term" value="P:ATP synthesis coupled electron transport"/>
    <property type="evidence" value="ECO:0007669"/>
    <property type="project" value="InterPro"/>
</dbReference>
<evidence type="ECO:0000256" key="8">
    <source>
        <dbReference type="ARBA" id="ARBA00023027"/>
    </source>
</evidence>
<organism evidence="12 13">
    <name type="scientific">Nannochloropsis salina CCMP1776</name>
    <dbReference type="NCBI Taxonomy" id="1027361"/>
    <lineage>
        <taxon>Eukaryota</taxon>
        <taxon>Sar</taxon>
        <taxon>Stramenopiles</taxon>
        <taxon>Ochrophyta</taxon>
        <taxon>Eustigmatophyceae</taxon>
        <taxon>Eustigmatales</taxon>
        <taxon>Monodopsidaceae</taxon>
        <taxon>Microchloropsis</taxon>
        <taxon>Microchloropsis salina</taxon>
    </lineage>
</organism>